<organism evidence="1 2">
    <name type="scientific">Segatella oris</name>
    <dbReference type="NCBI Taxonomy" id="28135"/>
    <lineage>
        <taxon>Bacteria</taxon>
        <taxon>Pseudomonadati</taxon>
        <taxon>Bacteroidota</taxon>
        <taxon>Bacteroidia</taxon>
        <taxon>Bacteroidales</taxon>
        <taxon>Prevotellaceae</taxon>
        <taxon>Segatella</taxon>
    </lineage>
</organism>
<evidence type="ECO:0000313" key="2">
    <source>
        <dbReference type="Proteomes" id="UP000274578"/>
    </source>
</evidence>
<evidence type="ECO:0000313" key="1">
    <source>
        <dbReference type="EMBL" id="VEH16121.1"/>
    </source>
</evidence>
<proteinExistence type="predicted"/>
<dbReference type="Proteomes" id="UP000274578">
    <property type="component" value="Chromosome 1"/>
</dbReference>
<sequence length="100" mass="11759">MPNSHHQETHTPTCYHTRIVEDFLGVHNFTPTIITECTLFKKGKHRVEVPHLKMLSKNKVMDLLVDAEMPFSEFEAYYKHLQTMKEFDDLVKISGRTLKK</sequence>
<reference evidence="1 2" key="1">
    <citation type="submission" date="2018-12" db="EMBL/GenBank/DDBJ databases">
        <authorList>
            <consortium name="Pathogen Informatics"/>
        </authorList>
    </citation>
    <scope>NUCLEOTIDE SEQUENCE [LARGE SCALE GENOMIC DNA]</scope>
    <source>
        <strain evidence="1 2">NCTC13071</strain>
    </source>
</reference>
<dbReference type="EMBL" id="LR134384">
    <property type="protein sequence ID" value="VEH16121.1"/>
    <property type="molecule type" value="Genomic_DNA"/>
</dbReference>
<gene>
    <name evidence="1" type="ORF">NCTC13071_02144</name>
</gene>
<protein>
    <submittedName>
        <fullName evidence="1">Uncharacterized protein</fullName>
    </submittedName>
</protein>
<dbReference type="AlphaFoldDB" id="A0A3S5EPE2"/>
<name>A0A3S5EPE2_9BACT</name>
<dbReference type="KEGG" id="poc:NCTC13071_02144"/>
<accession>A0A3S5EPE2</accession>